<dbReference type="Proteomes" id="UP000620670">
    <property type="component" value="Unassembled WGS sequence"/>
</dbReference>
<reference evidence="2" key="1">
    <citation type="submission" date="2020-12" db="EMBL/GenBank/DDBJ databases">
        <title>Hymenobacter sp.</title>
        <authorList>
            <person name="Kim M.K."/>
        </authorList>
    </citation>
    <scope>NUCLEOTIDE SEQUENCE [LARGE SCALE GENOMIC DNA]</scope>
    <source>
        <strain evidence="2">BT325</strain>
    </source>
</reference>
<dbReference type="Pfam" id="PF00300">
    <property type="entry name" value="His_Phos_1"/>
    <property type="match status" value="1"/>
</dbReference>
<sequence length="200" mass="22387">MASLIFITHPEVVIDPAQPITEWPLNAIGRRRMERFVDLLAGRNITAVYASTERKARDGAAIVAERLGLPYEEHEDLGENDRSSTGFIAPPEFWDVVREFFGRPHESIRGWERAVDAQTRIVTAIDRILREDQTSGDIVVVSHGAVGCLLTAHLQQVEIGRESRPQHPGGGCFIVIDRDTFTLEQDWRAIEDGFAERASA</sequence>
<comment type="caution">
    <text evidence="1">The sequence shown here is derived from an EMBL/GenBank/DDBJ whole genome shotgun (WGS) entry which is preliminary data.</text>
</comment>
<dbReference type="RefSeq" id="WP_199049804.1">
    <property type="nucleotide sequence ID" value="NZ_JAELXT010000014.1"/>
</dbReference>
<evidence type="ECO:0000313" key="1">
    <source>
        <dbReference type="EMBL" id="MBJ6126564.1"/>
    </source>
</evidence>
<dbReference type="CDD" id="cd07067">
    <property type="entry name" value="HP_PGM_like"/>
    <property type="match status" value="1"/>
</dbReference>
<name>A0ABS0Y2N8_9HYPH</name>
<organism evidence="1 2">
    <name type="scientific">Microvirga splendida</name>
    <dbReference type="NCBI Taxonomy" id="2795727"/>
    <lineage>
        <taxon>Bacteria</taxon>
        <taxon>Pseudomonadati</taxon>
        <taxon>Pseudomonadota</taxon>
        <taxon>Alphaproteobacteria</taxon>
        <taxon>Hyphomicrobiales</taxon>
        <taxon>Methylobacteriaceae</taxon>
        <taxon>Microvirga</taxon>
    </lineage>
</organism>
<evidence type="ECO:0000313" key="2">
    <source>
        <dbReference type="Proteomes" id="UP000620670"/>
    </source>
</evidence>
<dbReference type="InterPro" id="IPR029033">
    <property type="entry name" value="His_PPase_superfam"/>
</dbReference>
<dbReference type="InterPro" id="IPR013078">
    <property type="entry name" value="His_Pase_superF_clade-1"/>
</dbReference>
<dbReference type="Gene3D" id="3.40.50.1240">
    <property type="entry name" value="Phosphoglycerate mutase-like"/>
    <property type="match status" value="1"/>
</dbReference>
<proteinExistence type="predicted"/>
<protein>
    <submittedName>
        <fullName evidence="1">Histidine phosphatase family protein</fullName>
    </submittedName>
</protein>
<keyword evidence="2" id="KW-1185">Reference proteome</keyword>
<dbReference type="EMBL" id="JAELXT010000014">
    <property type="protein sequence ID" value="MBJ6126564.1"/>
    <property type="molecule type" value="Genomic_DNA"/>
</dbReference>
<dbReference type="SUPFAM" id="SSF53254">
    <property type="entry name" value="Phosphoglycerate mutase-like"/>
    <property type="match status" value="1"/>
</dbReference>
<gene>
    <name evidence="1" type="ORF">JAO75_14240</name>
</gene>
<accession>A0ABS0Y2N8</accession>